<proteinExistence type="predicted"/>
<keyword evidence="2" id="KW-0808">Transferase</keyword>
<dbReference type="CDD" id="cd06551">
    <property type="entry name" value="LPLAT"/>
    <property type="match status" value="1"/>
</dbReference>
<dbReference type="InterPro" id="IPR002123">
    <property type="entry name" value="Plipid/glycerol_acylTrfase"/>
</dbReference>
<comment type="caution">
    <text evidence="2">The sequence shown here is derived from an EMBL/GenBank/DDBJ whole genome shotgun (WGS) entry which is preliminary data.</text>
</comment>
<name>A0A5C4NNX0_9RHOB</name>
<keyword evidence="3" id="KW-1185">Reference proteome</keyword>
<gene>
    <name evidence="2" type="ORF">FHG71_01135</name>
</gene>
<keyword evidence="2" id="KW-0012">Acyltransferase</keyword>
<accession>A0A5C4NNX0</accession>
<evidence type="ECO:0000259" key="1">
    <source>
        <dbReference type="SMART" id="SM00563"/>
    </source>
</evidence>
<protein>
    <submittedName>
        <fullName evidence="2">Acyltransferase</fullName>
    </submittedName>
</protein>
<dbReference type="EMBL" id="VDFV01000001">
    <property type="protein sequence ID" value="TNC74766.1"/>
    <property type="molecule type" value="Genomic_DNA"/>
</dbReference>
<dbReference type="SMART" id="SM00563">
    <property type="entry name" value="PlsC"/>
    <property type="match status" value="1"/>
</dbReference>
<dbReference type="Proteomes" id="UP000305709">
    <property type="component" value="Unassembled WGS sequence"/>
</dbReference>
<evidence type="ECO:0000313" key="2">
    <source>
        <dbReference type="EMBL" id="TNC74766.1"/>
    </source>
</evidence>
<dbReference type="SUPFAM" id="SSF69593">
    <property type="entry name" value="Glycerol-3-phosphate (1)-acyltransferase"/>
    <property type="match status" value="1"/>
</dbReference>
<feature type="domain" description="Phospholipid/glycerol acyltransferase" evidence="1">
    <location>
        <begin position="36"/>
        <end position="154"/>
    </location>
</feature>
<reference evidence="2 3" key="1">
    <citation type="submission" date="2019-06" db="EMBL/GenBank/DDBJ databases">
        <authorList>
            <person name="Jiang L."/>
        </authorList>
    </citation>
    <scope>NUCLEOTIDE SEQUENCE [LARGE SCALE GENOMIC DNA]</scope>
    <source>
        <strain evidence="2 3">YIM 48858</strain>
    </source>
</reference>
<evidence type="ECO:0000313" key="3">
    <source>
        <dbReference type="Proteomes" id="UP000305709"/>
    </source>
</evidence>
<organism evidence="2 3">
    <name type="scientific">Rubellimicrobium roseum</name>
    <dbReference type="NCBI Taxonomy" id="687525"/>
    <lineage>
        <taxon>Bacteria</taxon>
        <taxon>Pseudomonadati</taxon>
        <taxon>Pseudomonadota</taxon>
        <taxon>Alphaproteobacteria</taxon>
        <taxon>Rhodobacterales</taxon>
        <taxon>Roseobacteraceae</taxon>
        <taxon>Rubellimicrobium</taxon>
    </lineage>
</organism>
<dbReference type="OrthoDB" id="152799at2"/>
<sequence length="245" mass="27373">MVRFFVAVMARQMAASFRAIRLARPGLPELPSDRPLVIYSNHPSWWDPAFVIVLHSRLFPDREGYGPMEAEMLRRYGFFRRIGIFGVEEGRAGALRFLATSRAILSDPRRMLWITAQGRFADPRERPLGLRPGVAHLMARIPRAIAVPLALEYPFWSEKRPEALAAFGTPLEGQGDAANWAPRLEIALTDTCDRLAALAQARDPAAFTNLLAGQAGVGGIYGTWQRLRALARGERHVPDHLAERP</sequence>
<dbReference type="AlphaFoldDB" id="A0A5C4NNX0"/>
<dbReference type="GO" id="GO:0016746">
    <property type="term" value="F:acyltransferase activity"/>
    <property type="evidence" value="ECO:0007669"/>
    <property type="project" value="UniProtKB-KW"/>
</dbReference>